<protein>
    <submittedName>
        <fullName evidence="1">Uncharacterized protein</fullName>
    </submittedName>
</protein>
<evidence type="ECO:0000313" key="1">
    <source>
        <dbReference type="EMBL" id="KKM94308.1"/>
    </source>
</evidence>
<sequence>MIPFKRGQATFLDLRVDAFSFRLIVIVAARGEWQSQAVIRKSGIILFYIKKVACPHFIM</sequence>
<gene>
    <name evidence="1" type="ORF">LCGC14_1199670</name>
</gene>
<dbReference type="AlphaFoldDB" id="A0A0F9LLZ4"/>
<name>A0A0F9LLZ4_9ZZZZ</name>
<comment type="caution">
    <text evidence="1">The sequence shown here is derived from an EMBL/GenBank/DDBJ whole genome shotgun (WGS) entry which is preliminary data.</text>
</comment>
<reference evidence="1" key="1">
    <citation type="journal article" date="2015" name="Nature">
        <title>Complex archaea that bridge the gap between prokaryotes and eukaryotes.</title>
        <authorList>
            <person name="Spang A."/>
            <person name="Saw J.H."/>
            <person name="Jorgensen S.L."/>
            <person name="Zaremba-Niedzwiedzka K."/>
            <person name="Martijn J."/>
            <person name="Lind A.E."/>
            <person name="van Eijk R."/>
            <person name="Schleper C."/>
            <person name="Guy L."/>
            <person name="Ettema T.J."/>
        </authorList>
    </citation>
    <scope>NUCLEOTIDE SEQUENCE</scope>
</reference>
<organism evidence="1">
    <name type="scientific">marine sediment metagenome</name>
    <dbReference type="NCBI Taxonomy" id="412755"/>
    <lineage>
        <taxon>unclassified sequences</taxon>
        <taxon>metagenomes</taxon>
        <taxon>ecological metagenomes</taxon>
    </lineage>
</organism>
<proteinExistence type="predicted"/>
<dbReference type="EMBL" id="LAZR01006157">
    <property type="protein sequence ID" value="KKM94308.1"/>
    <property type="molecule type" value="Genomic_DNA"/>
</dbReference>
<accession>A0A0F9LLZ4</accession>